<accession>R7QD78</accession>
<dbReference type="RefSeq" id="XP_005716281.1">
    <property type="nucleotide sequence ID" value="XM_005716224.1"/>
</dbReference>
<protein>
    <submittedName>
        <fullName evidence="1">Uncharacterized protein</fullName>
    </submittedName>
</protein>
<dbReference type="EMBL" id="HG001780">
    <property type="protein sequence ID" value="CDF36462.1"/>
    <property type="molecule type" value="Genomic_DNA"/>
</dbReference>
<dbReference type="Gramene" id="CDF36462">
    <property type="protein sequence ID" value="CDF36462"/>
    <property type="gene ID" value="CHC_T00004394001"/>
</dbReference>
<dbReference type="Proteomes" id="UP000012073">
    <property type="component" value="Unassembled WGS sequence"/>
</dbReference>
<reference evidence="2" key="1">
    <citation type="journal article" date="2013" name="Proc. Natl. Acad. Sci. U.S.A.">
        <title>Genome structure and metabolic features in the red seaweed Chondrus crispus shed light on evolution of the Archaeplastida.</title>
        <authorList>
            <person name="Collen J."/>
            <person name="Porcel B."/>
            <person name="Carre W."/>
            <person name="Ball S.G."/>
            <person name="Chaparro C."/>
            <person name="Tonon T."/>
            <person name="Barbeyron T."/>
            <person name="Michel G."/>
            <person name="Noel B."/>
            <person name="Valentin K."/>
            <person name="Elias M."/>
            <person name="Artiguenave F."/>
            <person name="Arun A."/>
            <person name="Aury J.M."/>
            <person name="Barbosa-Neto J.F."/>
            <person name="Bothwell J.H."/>
            <person name="Bouget F.Y."/>
            <person name="Brillet L."/>
            <person name="Cabello-Hurtado F."/>
            <person name="Capella-Gutierrez S."/>
            <person name="Charrier B."/>
            <person name="Cladiere L."/>
            <person name="Cock J.M."/>
            <person name="Coelho S.M."/>
            <person name="Colleoni C."/>
            <person name="Czjzek M."/>
            <person name="Da Silva C."/>
            <person name="Delage L."/>
            <person name="Denoeud F."/>
            <person name="Deschamps P."/>
            <person name="Dittami S.M."/>
            <person name="Gabaldon T."/>
            <person name="Gachon C.M."/>
            <person name="Groisillier A."/>
            <person name="Herve C."/>
            <person name="Jabbari K."/>
            <person name="Katinka M."/>
            <person name="Kloareg B."/>
            <person name="Kowalczyk N."/>
            <person name="Labadie K."/>
            <person name="Leblanc C."/>
            <person name="Lopez P.J."/>
            <person name="McLachlan D.H."/>
            <person name="Meslet-Cladiere L."/>
            <person name="Moustafa A."/>
            <person name="Nehr Z."/>
            <person name="Nyvall Collen P."/>
            <person name="Panaud O."/>
            <person name="Partensky F."/>
            <person name="Poulain J."/>
            <person name="Rensing S.A."/>
            <person name="Rousvoal S."/>
            <person name="Samson G."/>
            <person name="Symeonidi A."/>
            <person name="Weissenbach J."/>
            <person name="Zambounis A."/>
            <person name="Wincker P."/>
            <person name="Boyen C."/>
        </authorList>
    </citation>
    <scope>NUCLEOTIDE SEQUENCE [LARGE SCALE GENOMIC DNA]</scope>
    <source>
        <strain evidence="2">cv. Stackhouse</strain>
    </source>
</reference>
<dbReference type="GeneID" id="17324012"/>
<name>R7QD78_CHOCR</name>
<evidence type="ECO:0000313" key="1">
    <source>
        <dbReference type="EMBL" id="CDF36462.1"/>
    </source>
</evidence>
<dbReference type="KEGG" id="ccp:CHC_T00004394001"/>
<proteinExistence type="predicted"/>
<sequence>MNCIEEFSHSKEQTYLFRMHISKQGKRIAKASRLTTVHFYLPYSVASAIRHVCMKRNMKPHCCCPDVRPCRHYAMRRCCTVQPALARLPSLDPHGHHDSRHALQDRFRDYRVIGNAAVVSRVRCLKMSRAFWKKSLSTSIRQQF</sequence>
<gene>
    <name evidence="1" type="ORF">CHC_T00004394001</name>
</gene>
<organism evidence="1 2">
    <name type="scientific">Chondrus crispus</name>
    <name type="common">Carrageen Irish moss</name>
    <name type="synonym">Polymorpha crispa</name>
    <dbReference type="NCBI Taxonomy" id="2769"/>
    <lineage>
        <taxon>Eukaryota</taxon>
        <taxon>Rhodophyta</taxon>
        <taxon>Florideophyceae</taxon>
        <taxon>Rhodymeniophycidae</taxon>
        <taxon>Gigartinales</taxon>
        <taxon>Gigartinaceae</taxon>
        <taxon>Chondrus</taxon>
    </lineage>
</organism>
<dbReference type="AlphaFoldDB" id="R7QD78"/>
<evidence type="ECO:0000313" key="2">
    <source>
        <dbReference type="Proteomes" id="UP000012073"/>
    </source>
</evidence>
<keyword evidence="2" id="KW-1185">Reference proteome</keyword>